<dbReference type="InterPro" id="IPR011990">
    <property type="entry name" value="TPR-like_helical_dom_sf"/>
</dbReference>
<feature type="domain" description="CHAT" evidence="2">
    <location>
        <begin position="996"/>
        <end position="1271"/>
    </location>
</feature>
<dbReference type="InParanoid" id="A0A409Y376"/>
<dbReference type="Gene3D" id="1.25.40.10">
    <property type="entry name" value="Tetratricopeptide repeat domain"/>
    <property type="match status" value="2"/>
</dbReference>
<sequence>MLKASKSSSGLEGSDLDDLDDISSLLATLDFKDETTNLGSSHPLLPNRLHTLALLLQTRFEFEQSQSNPPNPQDQDLTTSISLLRTAIKLTPSNDPSKLKPTYLTALANVLEVQFRISAEVPLISEAIECHVLAAQLDASPSLEEQHGRFAAIGNALELRARRAGDIKDLTNAISFQEKALELTPASHPSNHVRMYSLAESLQRRFLFTRQEEDITKTIELLRRALEIVGIESGHFNVPTYLTILGRALQCQKFSGTQDELNAIEEAISLQRQAVHLANALINNNTNTPDLPFLLSSLGSTLQNHFRLSNAPSSISSALLTHQQALELTPPTHPDRHARLFALGDSLQARFLRLGGLADLERAIPLLREAVGLAPEGHPSLLVYLSVLGGALQSRFQYTGEEGDISEAILLKEKAVELTPNGHPTKPKYLSGLADAYQRRFTHTGDLSDISEAIARLSSAVQVASTTLNDNENTNDPDRPSLLASLGTSLQRRFSHTGELSDITDAVSSSRKAVELTPDDHPNKALYCSVLSSALQDRFLLTSNLEDASEAISLSQSAVDLTPEGHPDHAVYLSKLGISYELRYAHTHDLADLESAIKSQRKSIQLTPETHPDLPVRLAALGTSLQRKFTVTKNLDDISESIQRHQEAAALVPPNHPRYTILQSSLALAYKSRFDLDHTTQEKENENKSDIASSLTHLSLAAKSPTGAPTLRLHAARFWIAFSKLAQAPSPSDPSSHSDSLDAHHTAVHLIAHIAGLEQTIEKRHEHLQVADISSISASAAAAALSAGRPELALEWLEQGRCLVWGQLSELRTPVEELRAYDAKLGEEVVRVSKALDSAGSRTLSATQLGHDQHAPERARASLEAESLSHIKLAKRWTQLIQSVWRIPQFKDFLRPPSASSLLQNLPPFGVVVVLNVHQDRCDALALRKGRKALHVPLPGMSHAKAEDLRMALGVKLRAAGVRMRSIDREPEDAPKNGGTRGMKLANDQTSLSKILAVLWRCVVKPIVDALGLQHTPQNLERIWWCPTGPLAFLPLHAAGIYNTDTTKSSSPQPPAGSSLSDYAISSYTPTVRTLINIYKNSASNPQLQNPPHKPSKSPSGLLIISQPDTPALPRIPHTQTECDLVSALLTPHQIPHMTLSSSAATLSATTAQMQTPSYTSIHLACHTVQDTPKPLQSSFALYDGPLTLSFLIQSNHDSDGHGKKSSRDLAFLSACQTSAGSAPLSDESVHLAAGMLAAGYRGAVATMWGIRDEWGPRVAGDFYGELIGGGSEGERESEGDSGSERDEVIEGGGRLDVEHAARALHHAVGNLRRAVGDSEAGLLSWVPYVHFGI</sequence>
<dbReference type="Pfam" id="PF12770">
    <property type="entry name" value="CHAT"/>
    <property type="match status" value="1"/>
</dbReference>
<evidence type="ECO:0000313" key="4">
    <source>
        <dbReference type="Proteomes" id="UP000284706"/>
    </source>
</evidence>
<dbReference type="Proteomes" id="UP000284706">
    <property type="component" value="Unassembled WGS sequence"/>
</dbReference>
<gene>
    <name evidence="3" type="ORF">CVT26_006774</name>
</gene>
<feature type="compositionally biased region" description="Basic and acidic residues" evidence="1">
    <location>
        <begin position="1273"/>
        <end position="1289"/>
    </location>
</feature>
<evidence type="ECO:0000256" key="1">
    <source>
        <dbReference type="SAM" id="MobiDB-lite"/>
    </source>
</evidence>
<proteinExistence type="predicted"/>
<comment type="caution">
    <text evidence="3">The sequence shown here is derived from an EMBL/GenBank/DDBJ whole genome shotgun (WGS) entry which is preliminary data.</text>
</comment>
<dbReference type="OrthoDB" id="9991317at2759"/>
<evidence type="ECO:0000259" key="2">
    <source>
        <dbReference type="Pfam" id="PF12770"/>
    </source>
</evidence>
<feature type="region of interest" description="Disordered" evidence="1">
    <location>
        <begin position="1083"/>
        <end position="1114"/>
    </location>
</feature>
<dbReference type="PANTHER" id="PTHR19959">
    <property type="entry name" value="KINESIN LIGHT CHAIN"/>
    <property type="match status" value="1"/>
</dbReference>
<reference evidence="3 4" key="1">
    <citation type="journal article" date="2018" name="Evol. Lett.">
        <title>Horizontal gene cluster transfer increased hallucinogenic mushroom diversity.</title>
        <authorList>
            <person name="Reynolds H.T."/>
            <person name="Vijayakumar V."/>
            <person name="Gluck-Thaler E."/>
            <person name="Korotkin H.B."/>
            <person name="Matheny P.B."/>
            <person name="Slot J.C."/>
        </authorList>
    </citation>
    <scope>NUCLEOTIDE SEQUENCE [LARGE SCALE GENOMIC DNA]</scope>
    <source>
        <strain evidence="3 4">SRW20</strain>
    </source>
</reference>
<dbReference type="InterPro" id="IPR024983">
    <property type="entry name" value="CHAT_dom"/>
</dbReference>
<organism evidence="3 4">
    <name type="scientific">Gymnopilus dilepis</name>
    <dbReference type="NCBI Taxonomy" id="231916"/>
    <lineage>
        <taxon>Eukaryota</taxon>
        <taxon>Fungi</taxon>
        <taxon>Dikarya</taxon>
        <taxon>Basidiomycota</taxon>
        <taxon>Agaricomycotina</taxon>
        <taxon>Agaricomycetes</taxon>
        <taxon>Agaricomycetidae</taxon>
        <taxon>Agaricales</taxon>
        <taxon>Agaricineae</taxon>
        <taxon>Hymenogastraceae</taxon>
        <taxon>Gymnopilus</taxon>
    </lineage>
</organism>
<feature type="region of interest" description="Disordered" evidence="1">
    <location>
        <begin position="1270"/>
        <end position="1289"/>
    </location>
</feature>
<dbReference type="SUPFAM" id="SSF48452">
    <property type="entry name" value="TPR-like"/>
    <property type="match status" value="1"/>
</dbReference>
<dbReference type="EMBL" id="NHYE01001250">
    <property type="protein sequence ID" value="PPQ97438.1"/>
    <property type="molecule type" value="Genomic_DNA"/>
</dbReference>
<protein>
    <recommendedName>
        <fullName evidence="2">CHAT domain-containing protein</fullName>
    </recommendedName>
</protein>
<name>A0A409Y376_9AGAR</name>
<evidence type="ECO:0000313" key="3">
    <source>
        <dbReference type="EMBL" id="PPQ97438.1"/>
    </source>
</evidence>
<dbReference type="STRING" id="231916.A0A409Y376"/>
<accession>A0A409Y376</accession>
<keyword evidence="4" id="KW-1185">Reference proteome</keyword>
<dbReference type="PANTHER" id="PTHR19959:SF119">
    <property type="entry name" value="FUNGAL LIPASE-LIKE DOMAIN-CONTAINING PROTEIN"/>
    <property type="match status" value="1"/>
</dbReference>